<gene>
    <name evidence="2" type="ORF">LZ495_05730</name>
</gene>
<evidence type="ECO:0000313" key="3">
    <source>
        <dbReference type="Proteomes" id="UP001165378"/>
    </source>
</evidence>
<name>A0AA41PVZ8_9ACTN</name>
<feature type="region of interest" description="Disordered" evidence="1">
    <location>
        <begin position="35"/>
        <end position="117"/>
    </location>
</feature>
<organism evidence="2 3">
    <name type="scientific">Yinghuangia soli</name>
    <dbReference type="NCBI Taxonomy" id="2908204"/>
    <lineage>
        <taxon>Bacteria</taxon>
        <taxon>Bacillati</taxon>
        <taxon>Actinomycetota</taxon>
        <taxon>Actinomycetes</taxon>
        <taxon>Kitasatosporales</taxon>
        <taxon>Streptomycetaceae</taxon>
        <taxon>Yinghuangia</taxon>
    </lineage>
</organism>
<proteinExistence type="predicted"/>
<accession>A0AA41PVZ8</accession>
<evidence type="ECO:0000256" key="1">
    <source>
        <dbReference type="SAM" id="MobiDB-lite"/>
    </source>
</evidence>
<feature type="compositionally biased region" description="Low complexity" evidence="1">
    <location>
        <begin position="35"/>
        <end position="80"/>
    </location>
</feature>
<dbReference type="RefSeq" id="WP_235050859.1">
    <property type="nucleotide sequence ID" value="NZ_JAKFHA010000002.1"/>
</dbReference>
<dbReference type="AlphaFoldDB" id="A0AA41PVZ8"/>
<feature type="compositionally biased region" description="Pro residues" evidence="1">
    <location>
        <begin position="94"/>
        <end position="106"/>
    </location>
</feature>
<evidence type="ECO:0000313" key="2">
    <source>
        <dbReference type="EMBL" id="MCF2526721.1"/>
    </source>
</evidence>
<comment type="caution">
    <text evidence="2">The sequence shown here is derived from an EMBL/GenBank/DDBJ whole genome shotgun (WGS) entry which is preliminary data.</text>
</comment>
<dbReference type="Proteomes" id="UP001165378">
    <property type="component" value="Unassembled WGS sequence"/>
</dbReference>
<dbReference type="EMBL" id="JAKFHA010000002">
    <property type="protein sequence ID" value="MCF2526721.1"/>
    <property type="molecule type" value="Genomic_DNA"/>
</dbReference>
<reference evidence="2" key="1">
    <citation type="submission" date="2022-01" db="EMBL/GenBank/DDBJ databases">
        <title>Genome-Based Taxonomic Classification of the Phylum Actinobacteria.</title>
        <authorList>
            <person name="Gao Y."/>
        </authorList>
    </citation>
    <scope>NUCLEOTIDE SEQUENCE</scope>
    <source>
        <strain evidence="2">KLBMP 8922</strain>
    </source>
</reference>
<protein>
    <submittedName>
        <fullName evidence="2">Uncharacterized protein</fullName>
    </submittedName>
</protein>
<sequence length="244" mass="25237">MNDITTTWRRMLFVAPFVVLLILAVVYACDVTKPPGSTSPAATGPSAPPTGSTAPTDAPATEGGPGEATPPAAEPTTALPTTPPTPMDRHDDPPPPTSAPPPPPPQAAQVDMKDPSAVSRAAVLTMWTVDTTKDANAEAGTLRAAPFLSPALVQAAREGAAIRPSQAWLEMAGHQGRTVATAVPNDEAGKPPDTPTTALRTWAVTVSPVADSGWRGVPDTLTVYVTLGRSAVDQPWRVTGYELD</sequence>
<keyword evidence="3" id="KW-1185">Reference proteome</keyword>